<sequence>MIHDSGADVEHLRLITKVARLYHTRNMRQTEIASLLGVSQARVSRLLRAAEEANVIRTIVVIPPGLHVDLEDSLEQEFGIDEVHVVDVIDDDEARLTQDLGNAVASILRIMPLETKTIGFTSWSRSLREMTSALQPLQRLAATRVVEMLGDVGPPTLQHEATRATQRLAHLTGAAALFLRVPGVVSSREVKAAILGQDLHTRAALSALDEMDIALMGIGNCEIVPPLEAGGNFFSQEQFDLAKSLGAVGEVNLRFIDAHGEPVMSELDELVIGVTLKQLRNTDRRLGVAGGPSKYKAIHAAISGGWVNVLVTDVVTAEHLMAQGRTALS</sequence>
<feature type="domain" description="Sugar-binding" evidence="5">
    <location>
        <begin position="68"/>
        <end position="321"/>
    </location>
</feature>
<dbReference type="SUPFAM" id="SSF47413">
    <property type="entry name" value="lambda repressor-like DNA-binding domains"/>
    <property type="match status" value="1"/>
</dbReference>
<dbReference type="GO" id="GO:0003677">
    <property type="term" value="F:DNA binding"/>
    <property type="evidence" value="ECO:0007669"/>
    <property type="project" value="UniProtKB-KW"/>
</dbReference>
<dbReference type="InterPro" id="IPR037171">
    <property type="entry name" value="NagB/RpiA_transferase-like"/>
</dbReference>
<comment type="similarity">
    <text evidence="1">Belongs to the SorC transcriptional regulatory family.</text>
</comment>
<dbReference type="GO" id="GO:0030246">
    <property type="term" value="F:carbohydrate binding"/>
    <property type="evidence" value="ECO:0007669"/>
    <property type="project" value="InterPro"/>
</dbReference>
<dbReference type="PANTHER" id="PTHR34294:SF1">
    <property type="entry name" value="TRANSCRIPTIONAL REGULATOR LSRR"/>
    <property type="match status" value="1"/>
</dbReference>
<keyword evidence="4" id="KW-0804">Transcription</keyword>
<evidence type="ECO:0000313" key="7">
    <source>
        <dbReference type="EMBL" id="TFB85157.1"/>
    </source>
</evidence>
<evidence type="ECO:0000313" key="8">
    <source>
        <dbReference type="Proteomes" id="UP000199681"/>
    </source>
</evidence>
<dbReference type="EMBL" id="SOFE01000014">
    <property type="protein sequence ID" value="TFB85157.1"/>
    <property type="molecule type" value="Genomic_DNA"/>
</dbReference>
<keyword evidence="2" id="KW-0805">Transcription regulation</keyword>
<keyword evidence="8" id="KW-1185">Reference proteome</keyword>
<dbReference type="PANTHER" id="PTHR34294">
    <property type="entry name" value="TRANSCRIPTIONAL REGULATOR-RELATED"/>
    <property type="match status" value="1"/>
</dbReference>
<proteinExistence type="inferred from homology"/>
<evidence type="ECO:0000256" key="4">
    <source>
        <dbReference type="ARBA" id="ARBA00023163"/>
    </source>
</evidence>
<dbReference type="STRING" id="995038.SAMN05216274_101344"/>
<organism evidence="7 9">
    <name type="scientific">Cryobacterium levicorallinum</name>
    <dbReference type="NCBI Taxonomy" id="995038"/>
    <lineage>
        <taxon>Bacteria</taxon>
        <taxon>Bacillati</taxon>
        <taxon>Actinomycetota</taxon>
        <taxon>Actinomycetes</taxon>
        <taxon>Micrococcales</taxon>
        <taxon>Microbacteriaceae</taxon>
        <taxon>Cryobacterium</taxon>
    </lineage>
</organism>
<dbReference type="InterPro" id="IPR010982">
    <property type="entry name" value="Lambda_DNA-bd_dom_sf"/>
</dbReference>
<protein>
    <submittedName>
        <fullName evidence="6">DNA-binding transcriptional regulator LsrR, DeoR family</fullName>
    </submittedName>
    <submittedName>
        <fullName evidence="7">Sugar-binding transcriptional regulator</fullName>
    </submittedName>
</protein>
<dbReference type="RefSeq" id="WP_092448145.1">
    <property type="nucleotide sequence ID" value="NZ_BKAC01000010.1"/>
</dbReference>
<evidence type="ECO:0000256" key="3">
    <source>
        <dbReference type="ARBA" id="ARBA00023125"/>
    </source>
</evidence>
<evidence type="ECO:0000313" key="6">
    <source>
        <dbReference type="EMBL" id="SFH20610.1"/>
    </source>
</evidence>
<dbReference type="Gene3D" id="1.10.10.60">
    <property type="entry name" value="Homeodomain-like"/>
    <property type="match status" value="1"/>
</dbReference>
<comment type="caution">
    <text evidence="7">The sequence shown here is derived from an EMBL/GenBank/DDBJ whole genome shotgun (WGS) entry which is preliminary data.</text>
</comment>
<gene>
    <name evidence="7" type="ORF">E3O11_08980</name>
    <name evidence="6" type="ORF">SAMN05216274_101344</name>
</gene>
<dbReference type="Gene3D" id="3.40.50.1360">
    <property type="match status" value="1"/>
</dbReference>
<dbReference type="InterPro" id="IPR007324">
    <property type="entry name" value="Sugar-bd_dom_put"/>
</dbReference>
<evidence type="ECO:0000256" key="2">
    <source>
        <dbReference type="ARBA" id="ARBA00023015"/>
    </source>
</evidence>
<dbReference type="SUPFAM" id="SSF100950">
    <property type="entry name" value="NagB/RpiA/CoA transferase-like"/>
    <property type="match status" value="1"/>
</dbReference>
<accession>A0A1I2Y4F6</accession>
<evidence type="ECO:0000313" key="9">
    <source>
        <dbReference type="Proteomes" id="UP000297963"/>
    </source>
</evidence>
<reference evidence="7 9" key="2">
    <citation type="submission" date="2019-03" db="EMBL/GenBank/DDBJ databases">
        <title>Genomics of glacier-inhabiting Cryobacterium strains.</title>
        <authorList>
            <person name="Liu Q."/>
            <person name="Xin Y.-H."/>
        </authorList>
    </citation>
    <scope>NUCLEOTIDE SEQUENCE [LARGE SCALE GENOMIC DNA]</scope>
    <source>
        <strain evidence="7 9">Hh34</strain>
    </source>
</reference>
<dbReference type="InterPro" id="IPR051054">
    <property type="entry name" value="SorC_transcr_regulators"/>
</dbReference>
<dbReference type="Pfam" id="PF04198">
    <property type="entry name" value="Sugar-bind"/>
    <property type="match status" value="1"/>
</dbReference>
<dbReference type="Proteomes" id="UP000199681">
    <property type="component" value="Unassembled WGS sequence"/>
</dbReference>
<evidence type="ECO:0000256" key="1">
    <source>
        <dbReference type="ARBA" id="ARBA00010466"/>
    </source>
</evidence>
<dbReference type="Proteomes" id="UP000297963">
    <property type="component" value="Unassembled WGS sequence"/>
</dbReference>
<keyword evidence="3 6" id="KW-0238">DNA-binding</keyword>
<reference evidence="6 8" key="1">
    <citation type="submission" date="2016-10" db="EMBL/GenBank/DDBJ databases">
        <authorList>
            <person name="Varghese N."/>
            <person name="Submissions S."/>
        </authorList>
    </citation>
    <scope>NUCLEOTIDE SEQUENCE [LARGE SCALE GENOMIC DNA]</scope>
    <source>
        <strain evidence="6 8">GMCC 1.11211</strain>
    </source>
</reference>
<dbReference type="EMBL" id="FOPW01000001">
    <property type="protein sequence ID" value="SFH20610.1"/>
    <property type="molecule type" value="Genomic_DNA"/>
</dbReference>
<evidence type="ECO:0000259" key="5">
    <source>
        <dbReference type="Pfam" id="PF04198"/>
    </source>
</evidence>
<dbReference type="AlphaFoldDB" id="A0A1I2Y4F6"/>
<name>A0A1I2Y4F6_9MICO</name>